<evidence type="ECO:0000313" key="2">
    <source>
        <dbReference type="EMBL" id="KAA8547892.1"/>
    </source>
</evidence>
<accession>A0A5J5C1S0</accession>
<dbReference type="PROSITE" id="PS50011">
    <property type="entry name" value="PROTEIN_KINASE_DOM"/>
    <property type="match status" value="1"/>
</dbReference>
<dbReference type="GO" id="GO:0009506">
    <property type="term" value="C:plasmodesma"/>
    <property type="evidence" value="ECO:0007669"/>
    <property type="project" value="TreeGrafter"/>
</dbReference>
<dbReference type="Proteomes" id="UP000325577">
    <property type="component" value="Linkage Group LG1"/>
</dbReference>
<keyword evidence="3" id="KW-1185">Reference proteome</keyword>
<dbReference type="OrthoDB" id="4062651at2759"/>
<dbReference type="AlphaFoldDB" id="A0A5J5C1S0"/>
<dbReference type="PANTHER" id="PTHR27003:SF434">
    <property type="entry name" value="RECEPTOR-LIKE PROTEIN KINASE FERONIA"/>
    <property type="match status" value="1"/>
</dbReference>
<reference evidence="2 3" key="1">
    <citation type="submission" date="2019-09" db="EMBL/GenBank/DDBJ databases">
        <title>A chromosome-level genome assembly of the Chinese tupelo Nyssa sinensis.</title>
        <authorList>
            <person name="Yang X."/>
            <person name="Kang M."/>
            <person name="Yang Y."/>
            <person name="Xiong H."/>
            <person name="Wang M."/>
            <person name="Zhang Z."/>
            <person name="Wang Z."/>
            <person name="Wu H."/>
            <person name="Ma T."/>
            <person name="Liu J."/>
            <person name="Xi Z."/>
        </authorList>
    </citation>
    <scope>NUCLEOTIDE SEQUENCE [LARGE SCALE GENOMIC DNA]</scope>
    <source>
        <strain evidence="2">J267</strain>
        <tissue evidence="2">Leaf</tissue>
    </source>
</reference>
<proteinExistence type="predicted"/>
<evidence type="ECO:0000313" key="3">
    <source>
        <dbReference type="Proteomes" id="UP000325577"/>
    </source>
</evidence>
<dbReference type="EMBL" id="CM018032">
    <property type="protein sequence ID" value="KAA8547892.1"/>
    <property type="molecule type" value="Genomic_DNA"/>
</dbReference>
<dbReference type="SMART" id="SM00219">
    <property type="entry name" value="TyrKc"/>
    <property type="match status" value="1"/>
</dbReference>
<feature type="domain" description="Protein kinase" evidence="1">
    <location>
        <begin position="1"/>
        <end position="218"/>
    </location>
</feature>
<gene>
    <name evidence="2" type="ORF">F0562_004321</name>
</gene>
<dbReference type="GO" id="GO:0004714">
    <property type="term" value="F:transmembrane receptor protein tyrosine kinase activity"/>
    <property type="evidence" value="ECO:0007669"/>
    <property type="project" value="InterPro"/>
</dbReference>
<name>A0A5J5C1S0_9ASTE</name>
<protein>
    <recommendedName>
        <fullName evidence="1">Protein kinase domain-containing protein</fullName>
    </recommendedName>
</protein>
<dbReference type="Gene3D" id="1.10.510.10">
    <property type="entry name" value="Transferase(Phosphotransferase) domain 1"/>
    <property type="match status" value="1"/>
</dbReference>
<dbReference type="InterPro" id="IPR011009">
    <property type="entry name" value="Kinase-like_dom_sf"/>
</dbReference>
<sequence length="218" mass="24857">MILVYDYMSRGTLHDYLYDTDNPPLPWKQRLETCLGAARGLHYLHAGAKYRIIHRGVKTTNILLDEKWVAKVSDFELSKLNPTDMSNAHITTVVKDSFWYLDPEYARRQKLTKKSDVYSFGVVLFKCLKKFTEISVNCLHDEGIKRPLMNDVVWYLEFALQLQESEEEGINFGEVDIELKGKDVPNQDKIIDDSDGHVSSCGVTTTSNSGLTSISIET</sequence>
<dbReference type="PANTHER" id="PTHR27003">
    <property type="entry name" value="OS07G0166700 PROTEIN"/>
    <property type="match status" value="1"/>
</dbReference>
<dbReference type="InterPro" id="IPR000719">
    <property type="entry name" value="Prot_kinase_dom"/>
</dbReference>
<dbReference type="InterPro" id="IPR020635">
    <property type="entry name" value="Tyr_kinase_cat_dom"/>
</dbReference>
<dbReference type="GO" id="GO:0005886">
    <property type="term" value="C:plasma membrane"/>
    <property type="evidence" value="ECO:0007669"/>
    <property type="project" value="TreeGrafter"/>
</dbReference>
<dbReference type="InterPro" id="IPR045272">
    <property type="entry name" value="ANXUR1/2-like"/>
</dbReference>
<evidence type="ECO:0000259" key="1">
    <source>
        <dbReference type="PROSITE" id="PS50011"/>
    </source>
</evidence>
<dbReference type="GO" id="GO:0005524">
    <property type="term" value="F:ATP binding"/>
    <property type="evidence" value="ECO:0007669"/>
    <property type="project" value="InterPro"/>
</dbReference>
<dbReference type="SUPFAM" id="SSF56112">
    <property type="entry name" value="Protein kinase-like (PK-like)"/>
    <property type="match status" value="1"/>
</dbReference>
<dbReference type="InterPro" id="IPR001245">
    <property type="entry name" value="Ser-Thr/Tyr_kinase_cat_dom"/>
</dbReference>
<organism evidence="2 3">
    <name type="scientific">Nyssa sinensis</name>
    <dbReference type="NCBI Taxonomy" id="561372"/>
    <lineage>
        <taxon>Eukaryota</taxon>
        <taxon>Viridiplantae</taxon>
        <taxon>Streptophyta</taxon>
        <taxon>Embryophyta</taxon>
        <taxon>Tracheophyta</taxon>
        <taxon>Spermatophyta</taxon>
        <taxon>Magnoliopsida</taxon>
        <taxon>eudicotyledons</taxon>
        <taxon>Gunneridae</taxon>
        <taxon>Pentapetalae</taxon>
        <taxon>asterids</taxon>
        <taxon>Cornales</taxon>
        <taxon>Nyssaceae</taxon>
        <taxon>Nyssa</taxon>
    </lineage>
</organism>
<dbReference type="Pfam" id="PF07714">
    <property type="entry name" value="PK_Tyr_Ser-Thr"/>
    <property type="match status" value="1"/>
</dbReference>